<evidence type="ECO:0000256" key="2">
    <source>
        <dbReference type="ARBA" id="ARBA00004651"/>
    </source>
</evidence>
<accession>A0A0H2MKJ9</accession>
<protein>
    <recommendedName>
        <fullName evidence="3">histidine kinase</fullName>
        <ecNumber evidence="3">2.7.13.3</ecNumber>
    </recommendedName>
</protein>
<keyword evidence="6" id="KW-0808">Transferase</keyword>
<reference evidence="15 16" key="1">
    <citation type="submission" date="2015-03" db="EMBL/GenBank/DDBJ databases">
        <title>Genome Sequence of Kiloniella spongiae MEBiC09566, isolated from a marine sponge.</title>
        <authorList>
            <person name="Shao Z."/>
            <person name="Wang L."/>
            <person name="Li X."/>
        </authorList>
    </citation>
    <scope>NUCLEOTIDE SEQUENCE [LARGE SCALE GENOMIC DNA]</scope>
    <source>
        <strain evidence="15 16">MEBiC09566</strain>
    </source>
</reference>
<gene>
    <name evidence="15" type="ORF">WH96_08715</name>
</gene>
<dbReference type="Pfam" id="PF17202">
    <property type="entry name" value="sCache_3_3"/>
    <property type="match status" value="1"/>
</dbReference>
<dbReference type="PROSITE" id="PS50885">
    <property type="entry name" value="HAMP"/>
    <property type="match status" value="1"/>
</dbReference>
<feature type="domain" description="HAMP" evidence="14">
    <location>
        <begin position="364"/>
        <end position="416"/>
    </location>
</feature>
<keyword evidence="11" id="KW-0175">Coiled coil</keyword>
<dbReference type="EMBL" id="LAQL01000005">
    <property type="protein sequence ID" value="KLN61282.1"/>
    <property type="molecule type" value="Genomic_DNA"/>
</dbReference>
<dbReference type="InterPro" id="IPR004358">
    <property type="entry name" value="Sig_transdc_His_kin-like_C"/>
</dbReference>
<dbReference type="InterPro" id="IPR003660">
    <property type="entry name" value="HAMP_dom"/>
</dbReference>
<proteinExistence type="predicted"/>
<dbReference type="GO" id="GO:0000155">
    <property type="term" value="F:phosphorelay sensor kinase activity"/>
    <property type="evidence" value="ECO:0007669"/>
    <property type="project" value="InterPro"/>
</dbReference>
<dbReference type="GO" id="GO:0005886">
    <property type="term" value="C:plasma membrane"/>
    <property type="evidence" value="ECO:0007669"/>
    <property type="project" value="UniProtKB-SubCell"/>
</dbReference>
<evidence type="ECO:0000256" key="8">
    <source>
        <dbReference type="ARBA" id="ARBA00022777"/>
    </source>
</evidence>
<dbReference type="SMART" id="SM00387">
    <property type="entry name" value="HATPase_c"/>
    <property type="match status" value="1"/>
</dbReference>
<evidence type="ECO:0000256" key="12">
    <source>
        <dbReference type="SAM" id="Phobius"/>
    </source>
</evidence>
<dbReference type="Pfam" id="PF00512">
    <property type="entry name" value="HisKA"/>
    <property type="match status" value="1"/>
</dbReference>
<comment type="subcellular location">
    <subcellularLocation>
        <location evidence="2">Cell membrane</location>
        <topology evidence="2">Multi-pass membrane protein</topology>
    </subcellularLocation>
</comment>
<keyword evidence="9 12" id="KW-1133">Transmembrane helix</keyword>
<dbReference type="PANTHER" id="PTHR43065:SF22">
    <property type="entry name" value="HISTIDINE KINASE"/>
    <property type="match status" value="1"/>
</dbReference>
<dbReference type="Gene3D" id="6.10.340.10">
    <property type="match status" value="1"/>
</dbReference>
<keyword evidence="4" id="KW-1003">Cell membrane</keyword>
<evidence type="ECO:0000256" key="1">
    <source>
        <dbReference type="ARBA" id="ARBA00000085"/>
    </source>
</evidence>
<dbReference type="EC" id="2.7.13.3" evidence="3"/>
<organism evidence="15 16">
    <name type="scientific">Kiloniella spongiae</name>
    <dbReference type="NCBI Taxonomy" id="1489064"/>
    <lineage>
        <taxon>Bacteria</taxon>
        <taxon>Pseudomonadati</taxon>
        <taxon>Pseudomonadota</taxon>
        <taxon>Alphaproteobacteria</taxon>
        <taxon>Rhodospirillales</taxon>
        <taxon>Kiloniellaceae</taxon>
        <taxon>Kiloniella</taxon>
    </lineage>
</organism>
<dbReference type="InterPro" id="IPR003594">
    <property type="entry name" value="HATPase_dom"/>
</dbReference>
<dbReference type="PROSITE" id="PS50109">
    <property type="entry name" value="HIS_KIN"/>
    <property type="match status" value="1"/>
</dbReference>
<evidence type="ECO:0000256" key="4">
    <source>
        <dbReference type="ARBA" id="ARBA00022475"/>
    </source>
</evidence>
<evidence type="ECO:0000256" key="10">
    <source>
        <dbReference type="ARBA" id="ARBA00023136"/>
    </source>
</evidence>
<evidence type="ECO:0000256" key="3">
    <source>
        <dbReference type="ARBA" id="ARBA00012438"/>
    </source>
</evidence>
<dbReference type="SUPFAM" id="SSF55874">
    <property type="entry name" value="ATPase domain of HSP90 chaperone/DNA topoisomerase II/histidine kinase"/>
    <property type="match status" value="1"/>
</dbReference>
<evidence type="ECO:0000256" key="5">
    <source>
        <dbReference type="ARBA" id="ARBA00022553"/>
    </source>
</evidence>
<dbReference type="Proteomes" id="UP000035444">
    <property type="component" value="Unassembled WGS sequence"/>
</dbReference>
<dbReference type="InterPro" id="IPR005467">
    <property type="entry name" value="His_kinase_dom"/>
</dbReference>
<dbReference type="AlphaFoldDB" id="A0A0H2MKJ9"/>
<comment type="catalytic activity">
    <reaction evidence="1">
        <text>ATP + protein L-histidine = ADP + protein N-phospho-L-histidine.</text>
        <dbReference type="EC" id="2.7.13.3"/>
    </reaction>
</comment>
<evidence type="ECO:0000313" key="16">
    <source>
        <dbReference type="Proteomes" id="UP000035444"/>
    </source>
</evidence>
<evidence type="ECO:0000256" key="11">
    <source>
        <dbReference type="SAM" id="Coils"/>
    </source>
</evidence>
<dbReference type="STRING" id="1489064.WH96_08715"/>
<dbReference type="SUPFAM" id="SSF47384">
    <property type="entry name" value="Homodimeric domain of signal transducing histidine kinase"/>
    <property type="match status" value="1"/>
</dbReference>
<feature type="transmembrane region" description="Helical" evidence="12">
    <location>
        <begin position="20"/>
        <end position="44"/>
    </location>
</feature>
<feature type="coiled-coil region" evidence="11">
    <location>
        <begin position="408"/>
        <end position="460"/>
    </location>
</feature>
<dbReference type="InterPro" id="IPR029151">
    <property type="entry name" value="Sensor-like_sf"/>
</dbReference>
<dbReference type="PATRIC" id="fig|1489064.4.peg.3011"/>
<dbReference type="CDD" id="cd06225">
    <property type="entry name" value="HAMP"/>
    <property type="match status" value="1"/>
</dbReference>
<evidence type="ECO:0000313" key="15">
    <source>
        <dbReference type="EMBL" id="KLN61282.1"/>
    </source>
</evidence>
<feature type="transmembrane region" description="Helical" evidence="12">
    <location>
        <begin position="341"/>
        <end position="363"/>
    </location>
</feature>
<dbReference type="InterPro" id="IPR033463">
    <property type="entry name" value="sCache_3"/>
</dbReference>
<evidence type="ECO:0000256" key="7">
    <source>
        <dbReference type="ARBA" id="ARBA00022692"/>
    </source>
</evidence>
<dbReference type="Pfam" id="PF02518">
    <property type="entry name" value="HATPase_c"/>
    <property type="match status" value="1"/>
</dbReference>
<keyword evidence="8" id="KW-0418">Kinase</keyword>
<evidence type="ECO:0000256" key="6">
    <source>
        <dbReference type="ARBA" id="ARBA00022679"/>
    </source>
</evidence>
<dbReference type="PRINTS" id="PR00344">
    <property type="entry name" value="BCTRLSENSOR"/>
</dbReference>
<dbReference type="Gene3D" id="3.30.565.10">
    <property type="entry name" value="Histidine kinase-like ATPase, C-terminal domain"/>
    <property type="match status" value="1"/>
</dbReference>
<evidence type="ECO:0000259" key="13">
    <source>
        <dbReference type="PROSITE" id="PS50109"/>
    </source>
</evidence>
<keyword evidence="16" id="KW-1185">Reference proteome</keyword>
<dbReference type="Gene3D" id="1.10.287.130">
    <property type="match status" value="1"/>
</dbReference>
<feature type="domain" description="Histidine kinase" evidence="13">
    <location>
        <begin position="472"/>
        <end position="682"/>
    </location>
</feature>
<dbReference type="InterPro" id="IPR003661">
    <property type="entry name" value="HisK_dim/P_dom"/>
</dbReference>
<dbReference type="SUPFAM" id="SSF103190">
    <property type="entry name" value="Sensory domain-like"/>
    <property type="match status" value="1"/>
</dbReference>
<dbReference type="CDD" id="cd00082">
    <property type="entry name" value="HisKA"/>
    <property type="match status" value="1"/>
</dbReference>
<keyword evidence="5" id="KW-0597">Phosphoprotein</keyword>
<evidence type="ECO:0000256" key="9">
    <source>
        <dbReference type="ARBA" id="ARBA00022989"/>
    </source>
</evidence>
<evidence type="ECO:0000259" key="14">
    <source>
        <dbReference type="PROSITE" id="PS50885"/>
    </source>
</evidence>
<dbReference type="PANTHER" id="PTHR43065">
    <property type="entry name" value="SENSOR HISTIDINE KINASE"/>
    <property type="match status" value="1"/>
</dbReference>
<dbReference type="InterPro" id="IPR036890">
    <property type="entry name" value="HATPase_C_sf"/>
</dbReference>
<name>A0A0H2MKJ9_9PROT</name>
<dbReference type="InterPro" id="IPR036097">
    <property type="entry name" value="HisK_dim/P_sf"/>
</dbReference>
<keyword evidence="7 12" id="KW-0812">Transmembrane</keyword>
<dbReference type="SUPFAM" id="SSF158472">
    <property type="entry name" value="HAMP domain-like"/>
    <property type="match status" value="1"/>
</dbReference>
<comment type="caution">
    <text evidence="15">The sequence shown here is derived from an EMBL/GenBank/DDBJ whole genome shotgun (WGS) entry which is preliminary data.</text>
</comment>
<dbReference type="SMART" id="SM00388">
    <property type="entry name" value="HisKA"/>
    <property type="match status" value="1"/>
</dbReference>
<keyword evidence="10 12" id="KW-0472">Membrane</keyword>
<sequence>MKVLKVFKRLYVLITRSLRYKLLLLVLMPVLIVMPTVIGMAYIWSNEISYRQLLMKVTGDLSVAHESFLRAQKGYLAKLALIAESHSFRVALENQVSPHEQTLAINPLLKEYKRKEGFDFLYLVNEDGCNYWQVSQCNFKKSTLLEKSLEDGSSTGIEIFSVEELEIIDPDLPKEVYLPLIPTPRAKPTDRTIENRGMVIHSYYPIRDDDGKVEAFLVGGVLVNKDFAFVDRLRDIVYSKGSLADDSLGTITVFLEDVRINTNVPRLLQSPTKRALGTRVSEEVRNKVLDQGESWIDRAFVVSEWYVSAYEPIVDVNGQRVGMLYAGFLEAPFIDVYLEGLFKLLFLFVAVTLFCVVGAMLVARSIFKPIEAMANVISRVQKGDDLRIGWIKAKDEVATLANQFDALLDQLQYQRDQIQEGADELERKVDQRTSQLQQRTKALERNIKLLERTREQLVAKEKLAAIGELTAGIAHEINNPTAVILGNMDLMTAELGENAFCVEQETRLIIQQVYRIRSIINNLLQYSRPSDFQNHPMPVDISQVVEDTLVLVQHDLDRKEISLKLDLKAKHRVGGNHQQFQQVLINLIVNATNATAKNGVITIRTRDWKDKGVLLVVRDTGSGITPDILPRIFDPFYTSSNSGTGLGLSVSYGILQRFQAEIEVRSRPGFGSCFYIWFRKDAEDQSMSGEERDIFADIA</sequence>